<dbReference type="RefSeq" id="WP_252851334.1">
    <property type="nucleotide sequence ID" value="NZ_JAMXLR010000020.1"/>
</dbReference>
<comment type="caution">
    <text evidence="3">The sequence shown here is derived from an EMBL/GenBank/DDBJ whole genome shotgun (WGS) entry which is preliminary data.</text>
</comment>
<dbReference type="SUPFAM" id="SSF51735">
    <property type="entry name" value="NAD(P)-binding Rossmann-fold domains"/>
    <property type="match status" value="1"/>
</dbReference>
<dbReference type="InterPro" id="IPR002347">
    <property type="entry name" value="SDR_fam"/>
</dbReference>
<dbReference type="Gene3D" id="3.40.50.720">
    <property type="entry name" value="NAD(P)-binding Rossmann-like Domain"/>
    <property type="match status" value="1"/>
</dbReference>
<keyword evidence="4" id="KW-1185">Reference proteome</keyword>
<dbReference type="GO" id="GO:0016616">
    <property type="term" value="F:oxidoreductase activity, acting on the CH-OH group of donors, NAD or NADP as acceptor"/>
    <property type="evidence" value="ECO:0007669"/>
    <property type="project" value="TreeGrafter"/>
</dbReference>
<dbReference type="InterPro" id="IPR036291">
    <property type="entry name" value="NAD(P)-bd_dom_sf"/>
</dbReference>
<dbReference type="Proteomes" id="UP001155241">
    <property type="component" value="Unassembled WGS sequence"/>
</dbReference>
<evidence type="ECO:0000313" key="4">
    <source>
        <dbReference type="Proteomes" id="UP001155241"/>
    </source>
</evidence>
<gene>
    <name evidence="3" type="ORF">NG895_04890</name>
</gene>
<comment type="similarity">
    <text evidence="1">Belongs to the short-chain dehydrogenases/reductases (SDR) family.</text>
</comment>
<accession>A0A9X2FBD5</accession>
<keyword evidence="2" id="KW-0560">Oxidoreductase</keyword>
<protein>
    <submittedName>
        <fullName evidence="3">SDR family oxidoreductase</fullName>
    </submittedName>
</protein>
<dbReference type="PANTHER" id="PTHR42760">
    <property type="entry name" value="SHORT-CHAIN DEHYDROGENASES/REDUCTASES FAMILY MEMBER"/>
    <property type="match status" value="1"/>
</dbReference>
<dbReference type="PANTHER" id="PTHR42760:SF133">
    <property type="entry name" value="3-OXOACYL-[ACYL-CARRIER-PROTEIN] REDUCTASE"/>
    <property type="match status" value="1"/>
</dbReference>
<evidence type="ECO:0000256" key="2">
    <source>
        <dbReference type="ARBA" id="ARBA00023002"/>
    </source>
</evidence>
<reference evidence="3" key="1">
    <citation type="submission" date="2022-06" db="EMBL/GenBank/DDBJ databases">
        <title>Aeoliella straminimaris, a novel planctomycete from sediments.</title>
        <authorList>
            <person name="Vitorino I.R."/>
            <person name="Lage O.M."/>
        </authorList>
    </citation>
    <scope>NUCLEOTIDE SEQUENCE</scope>
    <source>
        <strain evidence="3">ICT_H6.2</strain>
    </source>
</reference>
<sequence>MASKEKPMNLFAELINTLRTAADQNIATQSQVLESWSRYLPGVSQGSPSWLAPIRQLHAGWADAVVTLARSQQEVIDRQFDTAIKSFEAVWTGAKQASAAATASAVAEPVAKIEEKTVAEPPQVNGSKAQPTMGVKGDMNIAQRVAVVTGAASGIGASVAKDLAQRGARAVVMVDLNDAVNETAKQINKEVGRDVADAIVGDTSDAEFRARVFDDAASRHGLVRICVPAAGITRDALSVRVDKETGQASVYPIEDFRKVTEVNLIAPIYWAMEMVARVAEDRRRRGLKKWEPTEEMEGTVVFLGSVSSQGNKGQISYAVAKAGLEGGAATLMKEAIFHGVRCAIIHPGFTDTPMARALGDEFLEKYVLPFTQLRRLIRPEEIADAVCFMVSNSAVSGELWADAGWHPPA</sequence>
<evidence type="ECO:0000256" key="1">
    <source>
        <dbReference type="ARBA" id="ARBA00006484"/>
    </source>
</evidence>
<dbReference type="Pfam" id="PF13561">
    <property type="entry name" value="adh_short_C2"/>
    <property type="match status" value="1"/>
</dbReference>
<name>A0A9X2FBD5_9BACT</name>
<proteinExistence type="inferred from homology"/>
<dbReference type="AlphaFoldDB" id="A0A9X2FBD5"/>
<dbReference type="EMBL" id="JAMXLR010000020">
    <property type="protein sequence ID" value="MCO6043234.1"/>
    <property type="molecule type" value="Genomic_DNA"/>
</dbReference>
<evidence type="ECO:0000313" key="3">
    <source>
        <dbReference type="EMBL" id="MCO6043234.1"/>
    </source>
</evidence>
<organism evidence="3 4">
    <name type="scientific">Aeoliella straminimaris</name>
    <dbReference type="NCBI Taxonomy" id="2954799"/>
    <lineage>
        <taxon>Bacteria</taxon>
        <taxon>Pseudomonadati</taxon>
        <taxon>Planctomycetota</taxon>
        <taxon>Planctomycetia</taxon>
        <taxon>Pirellulales</taxon>
        <taxon>Lacipirellulaceae</taxon>
        <taxon>Aeoliella</taxon>
    </lineage>
</organism>
<dbReference type="PRINTS" id="PR00081">
    <property type="entry name" value="GDHRDH"/>
</dbReference>